<gene>
    <name evidence="4" type="ORF">IMZ16_09380</name>
</gene>
<sequence length="276" mass="32100">MPIIAQIFETKKPLLKREVTPHWAEFYKVFLTKDLGMRKNSVSTNLAKMKSILNRAYAAGITRRSGYGIKIQREATVQIYLSWDDLSKLYHSELSTEGKERIRDIFVMHCLCGMRIGDFLRFLRNPKKYIITVEGREFIQYFSEKTNVESVVPIHTVARQILEKHGYNFGEKFSYQHYNYYLKKIGEECGLTDTVRLYYTKSGEFIEESVPKFVKISSHTARRTFASLAELAKIDRPSIMKITGHKTEAAFMSYIKISKLESALDISGHPFFFKEI</sequence>
<keyword evidence="1" id="KW-0238">DNA-binding</keyword>
<dbReference type="CDD" id="cd01185">
    <property type="entry name" value="INTN1_C_like"/>
    <property type="match status" value="1"/>
</dbReference>
<name>A0A7M1T1I8_9FLAO</name>
<organism evidence="4 5">
    <name type="scientific">Cruoricaptor ignavus</name>
    <dbReference type="NCBI Taxonomy" id="1118202"/>
    <lineage>
        <taxon>Bacteria</taxon>
        <taxon>Pseudomonadati</taxon>
        <taxon>Bacteroidota</taxon>
        <taxon>Flavobacteriia</taxon>
        <taxon>Flavobacteriales</taxon>
        <taxon>Weeksellaceae</taxon>
        <taxon>Cruoricaptor</taxon>
    </lineage>
</organism>
<dbReference type="InterPro" id="IPR025269">
    <property type="entry name" value="SAM-like_dom"/>
</dbReference>
<evidence type="ECO:0000313" key="5">
    <source>
        <dbReference type="Proteomes" id="UP000593605"/>
    </source>
</evidence>
<proteinExistence type="predicted"/>
<dbReference type="KEGG" id="civ:IMZ16_09380"/>
<reference evidence="4 5" key="1">
    <citation type="submission" date="2020-10" db="EMBL/GenBank/DDBJ databases">
        <title>Complete genome of Cruoricapor ignavus strain M1214 isolated from the blood culture of a febrile patient.</title>
        <authorList>
            <person name="Guglielmino C.J.D."/>
        </authorList>
    </citation>
    <scope>NUCLEOTIDE SEQUENCE [LARGE SCALE GENOMIC DNA]</scope>
    <source>
        <strain evidence="4 5">M1214</strain>
    </source>
</reference>
<dbReference type="Gene3D" id="1.10.150.130">
    <property type="match status" value="1"/>
</dbReference>
<dbReference type="SUPFAM" id="SSF56349">
    <property type="entry name" value="DNA breaking-rejoining enzymes"/>
    <property type="match status" value="1"/>
</dbReference>
<dbReference type="AlphaFoldDB" id="A0A7M1T1I8"/>
<dbReference type="Pfam" id="PF13102">
    <property type="entry name" value="Phage_int_SAM_5"/>
    <property type="match status" value="1"/>
</dbReference>
<dbReference type="PROSITE" id="PS51898">
    <property type="entry name" value="TYR_RECOMBINASE"/>
    <property type="match status" value="1"/>
</dbReference>
<dbReference type="GO" id="GO:0006310">
    <property type="term" value="P:DNA recombination"/>
    <property type="evidence" value="ECO:0007669"/>
    <property type="project" value="UniProtKB-KW"/>
</dbReference>
<evidence type="ECO:0000313" key="4">
    <source>
        <dbReference type="EMBL" id="QOR73710.1"/>
    </source>
</evidence>
<dbReference type="InterPro" id="IPR010998">
    <property type="entry name" value="Integrase_recombinase_N"/>
</dbReference>
<dbReference type="Proteomes" id="UP000593605">
    <property type="component" value="Chromosome"/>
</dbReference>
<dbReference type="EMBL" id="CP063145">
    <property type="protein sequence ID" value="QOR73710.1"/>
    <property type="molecule type" value="Genomic_DNA"/>
</dbReference>
<evidence type="ECO:0000256" key="2">
    <source>
        <dbReference type="ARBA" id="ARBA00023172"/>
    </source>
</evidence>
<evidence type="ECO:0000259" key="3">
    <source>
        <dbReference type="PROSITE" id="PS51898"/>
    </source>
</evidence>
<keyword evidence="2" id="KW-0233">DNA recombination</keyword>
<dbReference type="InterPro" id="IPR002104">
    <property type="entry name" value="Integrase_catalytic"/>
</dbReference>
<protein>
    <submittedName>
        <fullName evidence="4">Integrase catalytic domain-containing protein</fullName>
    </submittedName>
</protein>
<dbReference type="InterPro" id="IPR011010">
    <property type="entry name" value="DNA_brk_join_enz"/>
</dbReference>
<dbReference type="Gene3D" id="1.10.443.10">
    <property type="entry name" value="Intergrase catalytic core"/>
    <property type="match status" value="1"/>
</dbReference>
<evidence type="ECO:0000256" key="1">
    <source>
        <dbReference type="ARBA" id="ARBA00023125"/>
    </source>
</evidence>
<feature type="domain" description="Tyr recombinase" evidence="3">
    <location>
        <begin position="76"/>
        <end position="267"/>
    </location>
</feature>
<dbReference type="GO" id="GO:0003677">
    <property type="term" value="F:DNA binding"/>
    <property type="evidence" value="ECO:0007669"/>
    <property type="project" value="UniProtKB-KW"/>
</dbReference>
<dbReference type="InterPro" id="IPR013762">
    <property type="entry name" value="Integrase-like_cat_sf"/>
</dbReference>
<dbReference type="GO" id="GO:0015074">
    <property type="term" value="P:DNA integration"/>
    <property type="evidence" value="ECO:0007669"/>
    <property type="project" value="InterPro"/>
</dbReference>
<dbReference type="RefSeq" id="WP_193439820.1">
    <property type="nucleotide sequence ID" value="NZ_CP063145.1"/>
</dbReference>
<accession>A0A7M1T1I8</accession>